<dbReference type="PROSITE" id="PS50930">
    <property type="entry name" value="HTH_LYTTR"/>
    <property type="match status" value="1"/>
</dbReference>
<dbReference type="PANTHER" id="PTHR37299:SF1">
    <property type="entry name" value="STAGE 0 SPORULATION PROTEIN A HOMOLOG"/>
    <property type="match status" value="1"/>
</dbReference>
<proteinExistence type="predicted"/>
<protein>
    <submittedName>
        <fullName evidence="4">Response regulator</fullName>
    </submittedName>
</protein>
<gene>
    <name evidence="4" type="ORF">FRY74_12245</name>
</gene>
<accession>A0A5C6RNX3</accession>
<dbReference type="FunFam" id="3.40.50.2300:FF:000051">
    <property type="entry name" value="Two-component response regulator yehT"/>
    <property type="match status" value="1"/>
</dbReference>
<reference evidence="4 5" key="1">
    <citation type="submission" date="2019-08" db="EMBL/GenBank/DDBJ databases">
        <title>Genome of Vicingus serpentipes NCIMB 15042.</title>
        <authorList>
            <person name="Bowman J.P."/>
        </authorList>
    </citation>
    <scope>NUCLEOTIDE SEQUENCE [LARGE SCALE GENOMIC DNA]</scope>
    <source>
        <strain evidence="4 5">NCIMB 15042</strain>
    </source>
</reference>
<dbReference type="GO" id="GO:0003677">
    <property type="term" value="F:DNA binding"/>
    <property type="evidence" value="ECO:0007669"/>
    <property type="project" value="InterPro"/>
</dbReference>
<sequence length="242" mass="28297">MKKIKAIIIEDETLARDLVKSYLNGENDIELIGEFDNGFSGLKAINDLKPDLVFLDVQMPKLTGIELLELLDEFPKIIFTTAYDEYAIKAFELNAADYLLKPFSKERFNQALNKVREKESDLGELKKHISETKQLDKIVVKSNDKIDIIQLNEILYFEAQDDYVMIYTKTGKFLKYDTMKYLEEHLDDSKFIRIHRSFIINVNEMQKLEKFGKDNYQVILSGNIALNVSRSRYQNLKQYLNL</sequence>
<dbReference type="EMBL" id="VOOS01000006">
    <property type="protein sequence ID" value="TXB64016.1"/>
    <property type="molecule type" value="Genomic_DNA"/>
</dbReference>
<dbReference type="SUPFAM" id="SSF52172">
    <property type="entry name" value="CheY-like"/>
    <property type="match status" value="1"/>
</dbReference>
<dbReference type="SMART" id="SM00448">
    <property type="entry name" value="REC"/>
    <property type="match status" value="1"/>
</dbReference>
<organism evidence="4 5">
    <name type="scientific">Vicingus serpentipes</name>
    <dbReference type="NCBI Taxonomy" id="1926625"/>
    <lineage>
        <taxon>Bacteria</taxon>
        <taxon>Pseudomonadati</taxon>
        <taxon>Bacteroidota</taxon>
        <taxon>Flavobacteriia</taxon>
        <taxon>Flavobacteriales</taxon>
        <taxon>Vicingaceae</taxon>
        <taxon>Vicingus</taxon>
    </lineage>
</organism>
<keyword evidence="5" id="KW-1185">Reference proteome</keyword>
<name>A0A5C6RNX3_9FLAO</name>
<dbReference type="PANTHER" id="PTHR37299">
    <property type="entry name" value="TRANSCRIPTIONAL REGULATOR-RELATED"/>
    <property type="match status" value="1"/>
</dbReference>
<dbReference type="Gene3D" id="2.40.50.1020">
    <property type="entry name" value="LytTr DNA-binding domain"/>
    <property type="match status" value="1"/>
</dbReference>
<dbReference type="OrthoDB" id="2168082at2"/>
<dbReference type="AlphaFoldDB" id="A0A5C6RNX3"/>
<keyword evidence="1" id="KW-0597">Phosphoprotein</keyword>
<dbReference type="SMART" id="SM00850">
    <property type="entry name" value="LytTR"/>
    <property type="match status" value="1"/>
</dbReference>
<dbReference type="Pfam" id="PF04397">
    <property type="entry name" value="LytTR"/>
    <property type="match status" value="1"/>
</dbReference>
<dbReference type="GO" id="GO:0000156">
    <property type="term" value="F:phosphorelay response regulator activity"/>
    <property type="evidence" value="ECO:0007669"/>
    <property type="project" value="InterPro"/>
</dbReference>
<feature type="domain" description="Response regulatory" evidence="2">
    <location>
        <begin position="5"/>
        <end position="116"/>
    </location>
</feature>
<evidence type="ECO:0000313" key="5">
    <source>
        <dbReference type="Proteomes" id="UP000321721"/>
    </source>
</evidence>
<evidence type="ECO:0000259" key="3">
    <source>
        <dbReference type="PROSITE" id="PS50930"/>
    </source>
</evidence>
<feature type="modified residue" description="4-aspartylphosphate" evidence="1">
    <location>
        <position position="56"/>
    </location>
</feature>
<evidence type="ECO:0000256" key="1">
    <source>
        <dbReference type="PROSITE-ProRule" id="PRU00169"/>
    </source>
</evidence>
<feature type="domain" description="HTH LytTR-type" evidence="3">
    <location>
        <begin position="138"/>
        <end position="242"/>
    </location>
</feature>
<dbReference type="Pfam" id="PF00072">
    <property type="entry name" value="Response_reg"/>
    <property type="match status" value="1"/>
</dbReference>
<dbReference type="PROSITE" id="PS50110">
    <property type="entry name" value="RESPONSE_REGULATORY"/>
    <property type="match status" value="1"/>
</dbReference>
<evidence type="ECO:0000259" key="2">
    <source>
        <dbReference type="PROSITE" id="PS50110"/>
    </source>
</evidence>
<dbReference type="RefSeq" id="WP_147102016.1">
    <property type="nucleotide sequence ID" value="NZ_VOOS01000006.1"/>
</dbReference>
<comment type="caution">
    <text evidence="4">The sequence shown here is derived from an EMBL/GenBank/DDBJ whole genome shotgun (WGS) entry which is preliminary data.</text>
</comment>
<dbReference type="Gene3D" id="3.40.50.2300">
    <property type="match status" value="1"/>
</dbReference>
<dbReference type="InterPro" id="IPR001789">
    <property type="entry name" value="Sig_transdc_resp-reg_receiver"/>
</dbReference>
<dbReference type="CDD" id="cd17532">
    <property type="entry name" value="REC_LytTR_AlgR-like"/>
    <property type="match status" value="1"/>
</dbReference>
<evidence type="ECO:0000313" key="4">
    <source>
        <dbReference type="EMBL" id="TXB64016.1"/>
    </source>
</evidence>
<dbReference type="InterPro" id="IPR007492">
    <property type="entry name" value="LytTR_DNA-bd_dom"/>
</dbReference>
<dbReference type="InterPro" id="IPR046947">
    <property type="entry name" value="LytR-like"/>
</dbReference>
<dbReference type="Proteomes" id="UP000321721">
    <property type="component" value="Unassembled WGS sequence"/>
</dbReference>
<dbReference type="InterPro" id="IPR011006">
    <property type="entry name" value="CheY-like_superfamily"/>
</dbReference>